<keyword evidence="3" id="KW-1185">Reference proteome</keyword>
<protein>
    <submittedName>
        <fullName evidence="2">Uncharacterized protein</fullName>
    </submittedName>
</protein>
<proteinExistence type="predicted"/>
<dbReference type="RefSeq" id="WP_382226408.1">
    <property type="nucleotide sequence ID" value="NZ_JBHTCA010000020.1"/>
</dbReference>
<accession>A0ABW2QRC8</accession>
<feature type="compositionally biased region" description="Polar residues" evidence="1">
    <location>
        <begin position="75"/>
        <end position="85"/>
    </location>
</feature>
<sequence>MKSVVSHDRIEVLKLTAAQRSKAVKRRKEIWEALHPVIKQRVEVVADAVPVKANELEVGDVFPPQVSGHGGARPQNKSFASSTAAVTGESKRSINQHIARAEALGDDLDKVAGTSLLAKVSVRALRKLQVRAPCVAGFSPFLGRTSRRRLFG</sequence>
<dbReference type="EMBL" id="JBHTCA010000020">
    <property type="protein sequence ID" value="MFC7410857.1"/>
    <property type="molecule type" value="Genomic_DNA"/>
</dbReference>
<evidence type="ECO:0000256" key="1">
    <source>
        <dbReference type="SAM" id="MobiDB-lite"/>
    </source>
</evidence>
<name>A0ABW2QRC8_9BURK</name>
<reference evidence="3" key="1">
    <citation type="journal article" date="2019" name="Int. J. Syst. Evol. Microbiol.">
        <title>The Global Catalogue of Microorganisms (GCM) 10K type strain sequencing project: providing services to taxonomists for standard genome sequencing and annotation.</title>
        <authorList>
            <consortium name="The Broad Institute Genomics Platform"/>
            <consortium name="The Broad Institute Genome Sequencing Center for Infectious Disease"/>
            <person name="Wu L."/>
            <person name="Ma J."/>
        </authorList>
    </citation>
    <scope>NUCLEOTIDE SEQUENCE [LARGE SCALE GENOMIC DNA]</scope>
    <source>
        <strain evidence="3">CGMCC 1.12371</strain>
    </source>
</reference>
<gene>
    <name evidence="2" type="ORF">ACFQPB_18520</name>
</gene>
<dbReference type="Proteomes" id="UP001596501">
    <property type="component" value="Unassembled WGS sequence"/>
</dbReference>
<comment type="caution">
    <text evidence="2">The sequence shown here is derived from an EMBL/GenBank/DDBJ whole genome shotgun (WGS) entry which is preliminary data.</text>
</comment>
<evidence type="ECO:0000313" key="2">
    <source>
        <dbReference type="EMBL" id="MFC7410857.1"/>
    </source>
</evidence>
<organism evidence="2 3">
    <name type="scientific">Hydrogenophaga atypica</name>
    <dbReference type="NCBI Taxonomy" id="249409"/>
    <lineage>
        <taxon>Bacteria</taxon>
        <taxon>Pseudomonadati</taxon>
        <taxon>Pseudomonadota</taxon>
        <taxon>Betaproteobacteria</taxon>
        <taxon>Burkholderiales</taxon>
        <taxon>Comamonadaceae</taxon>
        <taxon>Hydrogenophaga</taxon>
    </lineage>
</organism>
<feature type="region of interest" description="Disordered" evidence="1">
    <location>
        <begin position="64"/>
        <end position="91"/>
    </location>
</feature>
<evidence type="ECO:0000313" key="3">
    <source>
        <dbReference type="Proteomes" id="UP001596501"/>
    </source>
</evidence>